<name>A0A9D4Z369_CHLVU</name>
<organism evidence="1 2">
    <name type="scientific">Chlorella vulgaris</name>
    <name type="common">Green alga</name>
    <dbReference type="NCBI Taxonomy" id="3077"/>
    <lineage>
        <taxon>Eukaryota</taxon>
        <taxon>Viridiplantae</taxon>
        <taxon>Chlorophyta</taxon>
        <taxon>core chlorophytes</taxon>
        <taxon>Trebouxiophyceae</taxon>
        <taxon>Chlorellales</taxon>
        <taxon>Chlorellaceae</taxon>
        <taxon>Chlorella clade</taxon>
        <taxon>Chlorella</taxon>
    </lineage>
</organism>
<evidence type="ECO:0000313" key="1">
    <source>
        <dbReference type="EMBL" id="KAI3439012.1"/>
    </source>
</evidence>
<dbReference type="EMBL" id="SIDB01000001">
    <property type="protein sequence ID" value="KAI3439012.1"/>
    <property type="molecule type" value="Genomic_DNA"/>
</dbReference>
<dbReference type="AlphaFoldDB" id="A0A9D4Z369"/>
<accession>A0A9D4Z369</accession>
<protein>
    <submittedName>
        <fullName evidence="1">Uncharacterized protein</fullName>
    </submittedName>
</protein>
<dbReference type="Proteomes" id="UP001055712">
    <property type="component" value="Unassembled WGS sequence"/>
</dbReference>
<comment type="caution">
    <text evidence="1">The sequence shown here is derived from an EMBL/GenBank/DDBJ whole genome shotgun (WGS) entry which is preliminary data.</text>
</comment>
<proteinExistence type="predicted"/>
<reference evidence="1" key="2">
    <citation type="submission" date="2020-11" db="EMBL/GenBank/DDBJ databases">
        <authorList>
            <person name="Cecchin M."/>
            <person name="Marcolungo L."/>
            <person name="Rossato M."/>
            <person name="Girolomoni L."/>
            <person name="Cosentino E."/>
            <person name="Cuine S."/>
            <person name="Li-Beisson Y."/>
            <person name="Delledonne M."/>
            <person name="Ballottari M."/>
        </authorList>
    </citation>
    <scope>NUCLEOTIDE SEQUENCE</scope>
    <source>
        <strain evidence="1">211/11P</strain>
        <tissue evidence="1">Whole cell</tissue>
    </source>
</reference>
<keyword evidence="2" id="KW-1185">Reference proteome</keyword>
<evidence type="ECO:0000313" key="2">
    <source>
        <dbReference type="Proteomes" id="UP001055712"/>
    </source>
</evidence>
<sequence length="88" mass="8882">MTGSLRAPLPGFGLAARTSPGGCHMSRSLVVVPASARSLAGASAACTGSGLCAFGQSGERYVPQLSMEVLEVPTPSEISPIHAFRGPI</sequence>
<reference evidence="1" key="1">
    <citation type="journal article" date="2019" name="Plant J.">
        <title>Chlorella vulgaris genome assembly and annotation reveals the molecular basis for metabolic acclimation to high light conditions.</title>
        <authorList>
            <person name="Cecchin M."/>
            <person name="Marcolungo L."/>
            <person name="Rossato M."/>
            <person name="Girolomoni L."/>
            <person name="Cosentino E."/>
            <person name="Cuine S."/>
            <person name="Li-Beisson Y."/>
            <person name="Delledonne M."/>
            <person name="Ballottari M."/>
        </authorList>
    </citation>
    <scope>NUCLEOTIDE SEQUENCE</scope>
    <source>
        <strain evidence="1">211/11P</strain>
    </source>
</reference>
<gene>
    <name evidence="1" type="ORF">D9Q98_001424</name>
</gene>